<dbReference type="RefSeq" id="WP_132694681.1">
    <property type="nucleotide sequence ID" value="NZ_SLVM01000010.1"/>
</dbReference>
<gene>
    <name evidence="1" type="ORF">EV216_110135</name>
</gene>
<keyword evidence="2" id="KW-1185">Reference proteome</keyword>
<sequence length="98" mass="10258">MGGVTVIDPVFREWLAAFREAAEASQRLSDQLGALMLQEDDSDSYIGTLVRLSERAEEASAAVAKLAHAGVTAGGFDLIEGLLDLHDALRARCAGGAA</sequence>
<accession>A0A4R1YV91</accession>
<evidence type="ECO:0000313" key="2">
    <source>
        <dbReference type="Proteomes" id="UP000295277"/>
    </source>
</evidence>
<dbReference type="Proteomes" id="UP000295277">
    <property type="component" value="Unassembled WGS sequence"/>
</dbReference>
<organism evidence="1 2">
    <name type="scientific">Rhodovulum steppense</name>
    <dbReference type="NCBI Taxonomy" id="540251"/>
    <lineage>
        <taxon>Bacteria</taxon>
        <taxon>Pseudomonadati</taxon>
        <taxon>Pseudomonadota</taxon>
        <taxon>Alphaproteobacteria</taxon>
        <taxon>Rhodobacterales</taxon>
        <taxon>Paracoccaceae</taxon>
        <taxon>Rhodovulum</taxon>
    </lineage>
</organism>
<protein>
    <submittedName>
        <fullName evidence="1">Uncharacterized protein</fullName>
    </submittedName>
</protein>
<name>A0A4R1YV91_9RHOB</name>
<evidence type="ECO:0000313" key="1">
    <source>
        <dbReference type="EMBL" id="TCM84817.1"/>
    </source>
</evidence>
<reference evidence="1 2" key="1">
    <citation type="submission" date="2019-03" db="EMBL/GenBank/DDBJ databases">
        <title>Genomic Encyclopedia of Type Strains, Phase IV (KMG-IV): sequencing the most valuable type-strain genomes for metagenomic binning, comparative biology and taxonomic classification.</title>
        <authorList>
            <person name="Goeker M."/>
        </authorList>
    </citation>
    <scope>NUCLEOTIDE SEQUENCE [LARGE SCALE GENOMIC DNA]</scope>
    <source>
        <strain evidence="1 2">DSM 21153</strain>
    </source>
</reference>
<comment type="caution">
    <text evidence="1">The sequence shown here is derived from an EMBL/GenBank/DDBJ whole genome shotgun (WGS) entry which is preliminary data.</text>
</comment>
<dbReference type="AlphaFoldDB" id="A0A4R1YV91"/>
<dbReference type="OrthoDB" id="9965764at2"/>
<dbReference type="EMBL" id="SLVM01000010">
    <property type="protein sequence ID" value="TCM84817.1"/>
    <property type="molecule type" value="Genomic_DNA"/>
</dbReference>
<proteinExistence type="predicted"/>